<comment type="caution">
    <text evidence="3">The sequence shown here is derived from an EMBL/GenBank/DDBJ whole genome shotgun (WGS) entry which is preliminary data.</text>
</comment>
<evidence type="ECO:0000313" key="3">
    <source>
        <dbReference type="EMBL" id="ORY82929.1"/>
    </source>
</evidence>
<feature type="domain" description="Amidase" evidence="2">
    <location>
        <begin position="27"/>
        <end position="426"/>
    </location>
</feature>
<dbReference type="OrthoDB" id="5423360at2759"/>
<evidence type="ECO:0000259" key="2">
    <source>
        <dbReference type="Pfam" id="PF01425"/>
    </source>
</evidence>
<proteinExistence type="predicted"/>
<organism evidence="3 4">
    <name type="scientific">Leucosporidium creatinivorum</name>
    <dbReference type="NCBI Taxonomy" id="106004"/>
    <lineage>
        <taxon>Eukaryota</taxon>
        <taxon>Fungi</taxon>
        <taxon>Dikarya</taxon>
        <taxon>Basidiomycota</taxon>
        <taxon>Pucciniomycotina</taxon>
        <taxon>Microbotryomycetes</taxon>
        <taxon>Leucosporidiales</taxon>
        <taxon>Leucosporidium</taxon>
    </lineage>
</organism>
<dbReference type="SUPFAM" id="SSF75304">
    <property type="entry name" value="Amidase signature (AS) enzymes"/>
    <property type="match status" value="1"/>
</dbReference>
<dbReference type="PANTHER" id="PTHR11895">
    <property type="entry name" value="TRANSAMIDASE"/>
    <property type="match status" value="1"/>
</dbReference>
<dbReference type="Proteomes" id="UP000193467">
    <property type="component" value="Unassembled WGS sequence"/>
</dbReference>
<dbReference type="PANTHER" id="PTHR11895:SF7">
    <property type="entry name" value="GLUTAMYL-TRNA(GLN) AMIDOTRANSFERASE SUBUNIT A, MITOCHONDRIAL"/>
    <property type="match status" value="1"/>
</dbReference>
<keyword evidence="4" id="KW-1185">Reference proteome</keyword>
<name>A0A1Y2FG82_9BASI</name>
<dbReference type="InParanoid" id="A0A1Y2FG82"/>
<dbReference type="Pfam" id="PF01425">
    <property type="entry name" value="Amidase"/>
    <property type="match status" value="1"/>
</dbReference>
<dbReference type="STRING" id="106004.A0A1Y2FG82"/>
<evidence type="ECO:0000313" key="4">
    <source>
        <dbReference type="Proteomes" id="UP000193467"/>
    </source>
</evidence>
<feature type="region of interest" description="Disordered" evidence="1">
    <location>
        <begin position="132"/>
        <end position="155"/>
    </location>
</feature>
<dbReference type="Gene3D" id="3.90.1300.10">
    <property type="entry name" value="Amidase signature (AS) domain"/>
    <property type="match status" value="1"/>
</dbReference>
<dbReference type="InterPro" id="IPR000120">
    <property type="entry name" value="Amidase"/>
</dbReference>
<dbReference type="EMBL" id="MCGR01000020">
    <property type="protein sequence ID" value="ORY82929.1"/>
    <property type="molecule type" value="Genomic_DNA"/>
</dbReference>
<dbReference type="InterPro" id="IPR023631">
    <property type="entry name" value="Amidase_dom"/>
</dbReference>
<dbReference type="InterPro" id="IPR036928">
    <property type="entry name" value="AS_sf"/>
</dbReference>
<reference evidence="3 4" key="1">
    <citation type="submission" date="2016-07" db="EMBL/GenBank/DDBJ databases">
        <title>Pervasive Adenine N6-methylation of Active Genes in Fungi.</title>
        <authorList>
            <consortium name="DOE Joint Genome Institute"/>
            <person name="Mondo S.J."/>
            <person name="Dannebaum R.O."/>
            <person name="Kuo R.C."/>
            <person name="Labutti K."/>
            <person name="Haridas S."/>
            <person name="Kuo A."/>
            <person name="Salamov A."/>
            <person name="Ahrendt S.R."/>
            <person name="Lipzen A."/>
            <person name="Sullivan W."/>
            <person name="Andreopoulos W.B."/>
            <person name="Clum A."/>
            <person name="Lindquist E."/>
            <person name="Daum C."/>
            <person name="Ramamoorthy G.K."/>
            <person name="Gryganskyi A."/>
            <person name="Culley D."/>
            <person name="Magnuson J.K."/>
            <person name="James T.Y."/>
            <person name="O'Malley M.A."/>
            <person name="Stajich J.E."/>
            <person name="Spatafora J.W."/>
            <person name="Visel A."/>
            <person name="Grigoriev I.V."/>
        </authorList>
    </citation>
    <scope>NUCLEOTIDE SEQUENCE [LARGE SCALE GENOMIC DNA]</scope>
    <source>
        <strain evidence="3 4">62-1032</strain>
    </source>
</reference>
<sequence>MKTDLYRLTASEVVALTTSGQLTVEDYVKSLISRIEERDSAVKAWAFFDPELVLKSARELDAIPFEKRGPLHGVCVGVKDVIYTKDMPTQHNSPIYKDSLVPVDAACVKILRSAGALIFGKTQTTEFATCQKGTAAQNPHDSKRTPGGSSSGSGAAVGDLQCTISLGTQTGGSTIRPGSFNGIFALKPTWNAINREGLKIYSIMCDTLGLYTRSVEDLEMLASVFALEDDVTPEPTPLPLKGAKFGFVKTAVWPKATQGTQDAWALGKKLLEAEGAIVEEVELPAEFGVDGMGKWYPAVLAGEGRSAFLSEYAGSKDLLDPLIVSHVENSTGVTRAQQLEAYDEIAKLRPIIDSIASKYTALVTPSTTDEAPLLEEPLRFTGDASFNLMWTILHTPIINIPGFKGPNGCPLGLSLVTPRYHDQELLRVAKSVGKVWGEGGGWVSAL</sequence>
<gene>
    <name evidence="3" type="ORF">BCR35DRAFT_278541</name>
</gene>
<protein>
    <submittedName>
        <fullName evidence="3">Amidase family protein</fullName>
    </submittedName>
</protein>
<dbReference type="GO" id="GO:0003824">
    <property type="term" value="F:catalytic activity"/>
    <property type="evidence" value="ECO:0007669"/>
    <property type="project" value="InterPro"/>
</dbReference>
<dbReference type="AlphaFoldDB" id="A0A1Y2FG82"/>
<evidence type="ECO:0000256" key="1">
    <source>
        <dbReference type="SAM" id="MobiDB-lite"/>
    </source>
</evidence>
<accession>A0A1Y2FG82</accession>